<organism evidence="6">
    <name type="scientific">Darwinula stevensoni</name>
    <dbReference type="NCBI Taxonomy" id="69355"/>
    <lineage>
        <taxon>Eukaryota</taxon>
        <taxon>Metazoa</taxon>
        <taxon>Ecdysozoa</taxon>
        <taxon>Arthropoda</taxon>
        <taxon>Crustacea</taxon>
        <taxon>Oligostraca</taxon>
        <taxon>Ostracoda</taxon>
        <taxon>Podocopa</taxon>
        <taxon>Podocopida</taxon>
        <taxon>Darwinulocopina</taxon>
        <taxon>Darwinuloidea</taxon>
        <taxon>Darwinulidae</taxon>
        <taxon>Darwinula</taxon>
    </lineage>
</organism>
<evidence type="ECO:0000256" key="2">
    <source>
        <dbReference type="ARBA" id="ARBA00022692"/>
    </source>
</evidence>
<dbReference type="OrthoDB" id="1580043at2759"/>
<dbReference type="InterPro" id="IPR036259">
    <property type="entry name" value="MFS_trans_sf"/>
</dbReference>
<feature type="transmembrane region" description="Helical" evidence="5">
    <location>
        <begin position="288"/>
        <end position="312"/>
    </location>
</feature>
<feature type="transmembrane region" description="Helical" evidence="5">
    <location>
        <begin position="577"/>
        <end position="598"/>
    </location>
</feature>
<keyword evidence="4 5" id="KW-0472">Membrane</keyword>
<proteinExistence type="predicted"/>
<feature type="transmembrane region" description="Helical" evidence="5">
    <location>
        <begin position="62"/>
        <end position="85"/>
    </location>
</feature>
<dbReference type="GO" id="GO:0005737">
    <property type="term" value="C:cytoplasm"/>
    <property type="evidence" value="ECO:0007669"/>
    <property type="project" value="TreeGrafter"/>
</dbReference>
<feature type="transmembrane region" description="Helical" evidence="5">
    <location>
        <begin position="264"/>
        <end position="282"/>
    </location>
</feature>
<dbReference type="Gene3D" id="1.20.1080.10">
    <property type="entry name" value="Glycerol uptake facilitator protein"/>
    <property type="match status" value="1"/>
</dbReference>
<dbReference type="PANTHER" id="PTHR21191:SF16">
    <property type="entry name" value="AQUAPORIN"/>
    <property type="match status" value="1"/>
</dbReference>
<dbReference type="Proteomes" id="UP000677054">
    <property type="component" value="Unassembled WGS sequence"/>
</dbReference>
<dbReference type="EMBL" id="LR899520">
    <property type="protein sequence ID" value="CAD7240014.1"/>
    <property type="molecule type" value="Genomic_DNA"/>
</dbReference>
<evidence type="ECO:0000256" key="5">
    <source>
        <dbReference type="SAM" id="Phobius"/>
    </source>
</evidence>
<dbReference type="Pfam" id="PF07690">
    <property type="entry name" value="MFS_1"/>
    <property type="match status" value="1"/>
</dbReference>
<dbReference type="InterPro" id="IPR051883">
    <property type="entry name" value="AQP11/12_channel"/>
</dbReference>
<dbReference type="EMBL" id="CAJPEV010000003">
    <property type="protein sequence ID" value="CAG0878528.1"/>
    <property type="molecule type" value="Genomic_DNA"/>
</dbReference>
<dbReference type="SUPFAM" id="SSF103473">
    <property type="entry name" value="MFS general substrate transporter"/>
    <property type="match status" value="1"/>
</dbReference>
<evidence type="ECO:0000256" key="3">
    <source>
        <dbReference type="ARBA" id="ARBA00022989"/>
    </source>
</evidence>
<sequence>MRKKKVSNDEVVFQKSTSIRPLVLLSGPLAQLYSHKSVGLVASVTMVLGLALSSLVDRGWQLFFTYSVLCGLPIGLLNGVSFLLVNRYFKKRRGMANAIYTAGGPAARLVLPFVQHSTIERYGIRGSTLLFAGISAHTICCSQLFSPVERAKRPGPHARQLKRTDTSTSNLSVHPQSLGEALHRVYALLEFRLLADPLYLNVLFTECAYWTAYFNFGYLVPISVQDAGLEQSEAAILLTVLPTLDLVARLVAPSLTDKWVAPQKAYLGGMFLLFVAITVFPLMTSFNGMIACVAVAGIGCGCFVGNSGLVLVDYFGLEKLSSSSDVYPSKLAEAGDRELHLELLHALGSAGDLAVRLGAPAAPAVAAAEGGREPSRALARYEIPSSRGRVVTRETWEMNCGSASAAFVGVTCGVCWAARRACDAGVRSPFLRLLLNEFIATFELCSCCYELSTVADVYGAWPYGVGLFLLVLWWTREWGDATACPYFHFADYLKGKARARDAAVKVGVQLLAGWTVFRYVWRFWNLELSPEHFAKAREEICTADLQVGVWTGTAIEATGTLACCLLSLLLHEHEPRFASAIESFISTLLVCLALNYSGGYYNPVLATSLKLGCEGHTIAEHVLVYWVGATAGCLAAFFVFDSPVMAGFKVGAGRDKAE</sequence>
<comment type="subcellular location">
    <subcellularLocation>
        <location evidence="1">Membrane</location>
        <topology evidence="1">Multi-pass membrane protein</topology>
    </subcellularLocation>
</comment>
<protein>
    <submittedName>
        <fullName evidence="6">Uncharacterized protein</fullName>
    </submittedName>
</protein>
<dbReference type="InterPro" id="IPR023271">
    <property type="entry name" value="Aquaporin-like"/>
</dbReference>
<evidence type="ECO:0000256" key="1">
    <source>
        <dbReference type="ARBA" id="ARBA00004141"/>
    </source>
</evidence>
<gene>
    <name evidence="6" type="ORF">DSTB1V02_LOCUS52</name>
</gene>
<evidence type="ECO:0000313" key="6">
    <source>
        <dbReference type="EMBL" id="CAD7240014.1"/>
    </source>
</evidence>
<reference evidence="6" key="1">
    <citation type="submission" date="2020-11" db="EMBL/GenBank/DDBJ databases">
        <authorList>
            <person name="Tran Van P."/>
        </authorList>
    </citation>
    <scope>NUCLEOTIDE SEQUENCE</scope>
</reference>
<dbReference type="InterPro" id="IPR011701">
    <property type="entry name" value="MFS"/>
</dbReference>
<keyword evidence="3 5" id="KW-1133">Transmembrane helix</keyword>
<dbReference type="SUPFAM" id="SSF81338">
    <property type="entry name" value="Aquaporin-like"/>
    <property type="match status" value="1"/>
</dbReference>
<dbReference type="AlphaFoldDB" id="A0A7R8WXI5"/>
<evidence type="ECO:0000256" key="4">
    <source>
        <dbReference type="ARBA" id="ARBA00023136"/>
    </source>
</evidence>
<dbReference type="GO" id="GO:0016020">
    <property type="term" value="C:membrane"/>
    <property type="evidence" value="ECO:0007669"/>
    <property type="project" value="UniProtKB-SubCell"/>
</dbReference>
<feature type="transmembrane region" description="Helical" evidence="5">
    <location>
        <begin position="618"/>
        <end position="640"/>
    </location>
</feature>
<dbReference type="PANTHER" id="PTHR21191">
    <property type="entry name" value="AQUAPORIN"/>
    <property type="match status" value="1"/>
</dbReference>
<feature type="transmembrane region" description="Helical" evidence="5">
    <location>
        <begin position="547"/>
        <end position="570"/>
    </location>
</feature>
<evidence type="ECO:0000313" key="7">
    <source>
        <dbReference type="Proteomes" id="UP000677054"/>
    </source>
</evidence>
<name>A0A7R8WXI5_9CRUS</name>
<keyword evidence="2 5" id="KW-0812">Transmembrane</keyword>
<dbReference type="GO" id="GO:0015267">
    <property type="term" value="F:channel activity"/>
    <property type="evidence" value="ECO:0007669"/>
    <property type="project" value="TreeGrafter"/>
</dbReference>
<feature type="transmembrane region" description="Helical" evidence="5">
    <location>
        <begin position="38"/>
        <end position="56"/>
    </location>
</feature>
<dbReference type="Gene3D" id="1.20.1250.20">
    <property type="entry name" value="MFS general substrate transporter like domains"/>
    <property type="match status" value="1"/>
</dbReference>
<accession>A0A7R8WXI5</accession>
<keyword evidence="7" id="KW-1185">Reference proteome</keyword>